<dbReference type="PANTHER" id="PTHR11712">
    <property type="entry name" value="POLYKETIDE SYNTHASE-RELATED"/>
    <property type="match status" value="1"/>
</dbReference>
<accession>A0ABV4Q2Q0</accession>
<comment type="caution">
    <text evidence="6">The sequence shown here is derived from an EMBL/GenBank/DDBJ whole genome shotgun (WGS) entry which is preliminary data.</text>
</comment>
<evidence type="ECO:0000259" key="5">
    <source>
        <dbReference type="PROSITE" id="PS52004"/>
    </source>
</evidence>
<dbReference type="CDD" id="cd00834">
    <property type="entry name" value="KAS_I_II"/>
    <property type="match status" value="1"/>
</dbReference>
<dbReference type="Pfam" id="PF02801">
    <property type="entry name" value="Ketoacyl-synt_C"/>
    <property type="match status" value="1"/>
</dbReference>
<dbReference type="InterPro" id="IPR016039">
    <property type="entry name" value="Thiolase-like"/>
</dbReference>
<gene>
    <name evidence="6" type="ORF">SM611_00140</name>
</gene>
<dbReference type="Proteomes" id="UP001569963">
    <property type="component" value="Unassembled WGS sequence"/>
</dbReference>
<name>A0ABV4Q2Q0_9ACTN</name>
<feature type="region of interest" description="Disordered" evidence="4">
    <location>
        <begin position="1"/>
        <end position="46"/>
    </location>
</feature>
<feature type="compositionally biased region" description="Basic and acidic residues" evidence="4">
    <location>
        <begin position="1"/>
        <end position="31"/>
    </location>
</feature>
<dbReference type="InterPro" id="IPR020841">
    <property type="entry name" value="PKS_Beta-ketoAc_synthase_dom"/>
</dbReference>
<evidence type="ECO:0000256" key="4">
    <source>
        <dbReference type="SAM" id="MobiDB-lite"/>
    </source>
</evidence>
<evidence type="ECO:0000256" key="1">
    <source>
        <dbReference type="ARBA" id="ARBA00008467"/>
    </source>
</evidence>
<keyword evidence="7" id="KW-1185">Reference proteome</keyword>
<dbReference type="InterPro" id="IPR014031">
    <property type="entry name" value="Ketoacyl_synth_C"/>
</dbReference>
<dbReference type="SUPFAM" id="SSF53901">
    <property type="entry name" value="Thiolase-like"/>
    <property type="match status" value="2"/>
</dbReference>
<dbReference type="GO" id="GO:0016746">
    <property type="term" value="F:acyltransferase activity"/>
    <property type="evidence" value="ECO:0007669"/>
    <property type="project" value="UniProtKB-KW"/>
</dbReference>
<comment type="similarity">
    <text evidence="1 3">Belongs to the thiolase-like superfamily. Beta-ketoacyl-ACP synthases family.</text>
</comment>
<dbReference type="RefSeq" id="WP_371946688.1">
    <property type="nucleotide sequence ID" value="NZ_JAXCEI010000001.1"/>
</dbReference>
<evidence type="ECO:0000256" key="2">
    <source>
        <dbReference type="ARBA" id="ARBA00022679"/>
    </source>
</evidence>
<dbReference type="SMART" id="SM00825">
    <property type="entry name" value="PKS_KS"/>
    <property type="match status" value="1"/>
</dbReference>
<organism evidence="6 7">
    <name type="scientific">Actinomadura monticuli</name>
    <dbReference type="NCBI Taxonomy" id="3097367"/>
    <lineage>
        <taxon>Bacteria</taxon>
        <taxon>Bacillati</taxon>
        <taxon>Actinomycetota</taxon>
        <taxon>Actinomycetes</taxon>
        <taxon>Streptosporangiales</taxon>
        <taxon>Thermomonosporaceae</taxon>
        <taxon>Actinomadura</taxon>
    </lineage>
</organism>
<sequence>MTPGSRAREQRPHEPYAHEQGDHGQGDHGQGDHGQGARGRRADGTPRVVVTGFGVKSPAGGTPAEVLATVLAGKSQAVHVPELMEAGTAVSFGCPAQPLDEERYFGKPERRRLDRMTKLGVAAADDAVADAGAWHGGAPGRRGVYVGTAAAGLASTVALGGHEHAGTLDRVPVPAVPQIMPNATAANVSIRHGCEGPCLTYSTGCASGATAIGEAVLAIRAGRIDTAVAGGVDAILTPFVMTAFARIGALARRDPTPHTAGRPFDADRDGFVVGEAAAFLVLERADRAAARGARVYGEVAGYACAADAAHLVQPRPDGEVAARCMTAALADAGIAPHAVGHISAHATGTRGNDGAEALAIDRCFGGRTPPVTATKGVTGHILGAGGALQAMVALLSAADGLVPPTANFAAPDAETGLVDVVHGEPRAIAPAAPALSNSFGFGGHDATLVLTPA</sequence>
<keyword evidence="6" id="KW-0012">Acyltransferase</keyword>
<dbReference type="Pfam" id="PF00109">
    <property type="entry name" value="ketoacyl-synt"/>
    <property type="match status" value="1"/>
</dbReference>
<dbReference type="EMBL" id="JAXCEI010000001">
    <property type="protein sequence ID" value="MFA1537328.1"/>
    <property type="molecule type" value="Genomic_DNA"/>
</dbReference>
<feature type="domain" description="Ketosynthase family 3 (KS3)" evidence="5">
    <location>
        <begin position="45"/>
        <end position="452"/>
    </location>
</feature>
<dbReference type="PROSITE" id="PS52004">
    <property type="entry name" value="KS3_2"/>
    <property type="match status" value="1"/>
</dbReference>
<evidence type="ECO:0000313" key="6">
    <source>
        <dbReference type="EMBL" id="MFA1537328.1"/>
    </source>
</evidence>
<dbReference type="PANTHER" id="PTHR11712:SF336">
    <property type="entry name" value="3-OXOACYL-[ACYL-CARRIER-PROTEIN] SYNTHASE, MITOCHONDRIAL"/>
    <property type="match status" value="1"/>
</dbReference>
<evidence type="ECO:0000256" key="3">
    <source>
        <dbReference type="RuleBase" id="RU003694"/>
    </source>
</evidence>
<dbReference type="InterPro" id="IPR000794">
    <property type="entry name" value="Beta-ketoacyl_synthase"/>
</dbReference>
<protein>
    <submittedName>
        <fullName evidence="6">Beta-ketoacyl-[acyl-carrier-protein] synthase family protein</fullName>
        <ecNumber evidence="6">2.3.1.-</ecNumber>
    </submittedName>
</protein>
<dbReference type="InterPro" id="IPR014030">
    <property type="entry name" value="Ketoacyl_synth_N"/>
</dbReference>
<dbReference type="Gene3D" id="3.40.47.10">
    <property type="match status" value="2"/>
</dbReference>
<proteinExistence type="inferred from homology"/>
<keyword evidence="2 3" id="KW-0808">Transferase</keyword>
<reference evidence="6 7" key="1">
    <citation type="submission" date="2023-11" db="EMBL/GenBank/DDBJ databases">
        <title>Actinomadura monticuli sp. nov., isolated from volcanic ash.</title>
        <authorList>
            <person name="Lee S.D."/>
            <person name="Yang H."/>
            <person name="Kim I.S."/>
        </authorList>
    </citation>
    <scope>NUCLEOTIDE SEQUENCE [LARGE SCALE GENOMIC DNA]</scope>
    <source>
        <strain evidence="6 7">DLS-62</strain>
    </source>
</reference>
<evidence type="ECO:0000313" key="7">
    <source>
        <dbReference type="Proteomes" id="UP001569963"/>
    </source>
</evidence>
<dbReference type="EC" id="2.3.1.-" evidence="6"/>